<comment type="similarity">
    <text evidence="1">Belongs to the GST superfamily.</text>
</comment>
<evidence type="ECO:0000256" key="1">
    <source>
        <dbReference type="ARBA" id="ARBA00007409"/>
    </source>
</evidence>
<dbReference type="InterPro" id="IPR040079">
    <property type="entry name" value="Glutathione_S-Trfase"/>
</dbReference>
<feature type="domain" description="GST C-terminal" evidence="4">
    <location>
        <begin position="88"/>
        <end position="216"/>
    </location>
</feature>
<proteinExistence type="inferred from homology"/>
<accession>A0A261RWQ1</accession>
<dbReference type="CDD" id="cd03047">
    <property type="entry name" value="GST_N_2"/>
    <property type="match status" value="1"/>
</dbReference>
<dbReference type="PANTHER" id="PTHR44051:SF19">
    <property type="entry name" value="DISULFIDE-BOND OXIDOREDUCTASE YFCG"/>
    <property type="match status" value="1"/>
</dbReference>
<reference evidence="5 6" key="1">
    <citation type="submission" date="2017-05" db="EMBL/GenBank/DDBJ databases">
        <title>Complete and WGS of Bordetella genogroups.</title>
        <authorList>
            <person name="Spilker T."/>
            <person name="LiPuma J."/>
        </authorList>
    </citation>
    <scope>NUCLEOTIDE SEQUENCE [LARGE SCALE GENOMIC DNA]</scope>
    <source>
        <strain evidence="5 6">AU17610</strain>
    </source>
</reference>
<gene>
    <name evidence="5" type="ORF">CEG14_21515</name>
</gene>
<evidence type="ECO:0000259" key="3">
    <source>
        <dbReference type="PROSITE" id="PS50404"/>
    </source>
</evidence>
<dbReference type="SUPFAM" id="SSF47616">
    <property type="entry name" value="GST C-terminal domain-like"/>
    <property type="match status" value="1"/>
</dbReference>
<sequence>MIQILGKAASINVRKVLWACDELGLRYTREDWGAGFRPTSDPAFLALNPNAMVPVLRDGDFVLWESNTILRYLANRHGAHAPALYPAEPQARAHVDQWMDWQASDLNTAWRPAFMGLVRRHADFLDAAGIAASLVAWARYMQVLEGRLERTAAYVGGAAFTLADIPIGLSVTRWYRTLEVAGAAGAAAPALPAVRDYFTRLRARPGFRAHADNGEP</sequence>
<keyword evidence="2 5" id="KW-0808">Transferase</keyword>
<dbReference type="PROSITE" id="PS50404">
    <property type="entry name" value="GST_NTER"/>
    <property type="match status" value="1"/>
</dbReference>
<dbReference type="OrthoDB" id="5958450at2"/>
<evidence type="ECO:0000313" key="6">
    <source>
        <dbReference type="Proteomes" id="UP000217005"/>
    </source>
</evidence>
<dbReference type="PROSITE" id="PS50405">
    <property type="entry name" value="GST_CTER"/>
    <property type="match status" value="1"/>
</dbReference>
<evidence type="ECO:0000259" key="4">
    <source>
        <dbReference type="PROSITE" id="PS50405"/>
    </source>
</evidence>
<dbReference type="GO" id="GO:0016740">
    <property type="term" value="F:transferase activity"/>
    <property type="evidence" value="ECO:0007669"/>
    <property type="project" value="UniProtKB-KW"/>
</dbReference>
<dbReference type="Gene3D" id="3.40.30.10">
    <property type="entry name" value="Glutaredoxin"/>
    <property type="match status" value="1"/>
</dbReference>
<evidence type="ECO:0000313" key="5">
    <source>
        <dbReference type="EMBL" id="OZI29331.1"/>
    </source>
</evidence>
<dbReference type="PANTHER" id="PTHR44051">
    <property type="entry name" value="GLUTATHIONE S-TRANSFERASE-RELATED"/>
    <property type="match status" value="1"/>
</dbReference>
<dbReference type="RefSeq" id="WP_094828570.1">
    <property type="nucleotide sequence ID" value="NZ_NEVL01000005.1"/>
</dbReference>
<dbReference type="Gene3D" id="1.20.1050.10">
    <property type="match status" value="1"/>
</dbReference>
<dbReference type="Pfam" id="PF13409">
    <property type="entry name" value="GST_N_2"/>
    <property type="match status" value="1"/>
</dbReference>
<dbReference type="SFLD" id="SFLDG00358">
    <property type="entry name" value="Main_(cytGST)"/>
    <property type="match status" value="1"/>
</dbReference>
<dbReference type="InterPro" id="IPR036282">
    <property type="entry name" value="Glutathione-S-Trfase_C_sf"/>
</dbReference>
<dbReference type="InterPro" id="IPR004046">
    <property type="entry name" value="GST_C"/>
</dbReference>
<dbReference type="Pfam" id="PF00043">
    <property type="entry name" value="GST_C"/>
    <property type="match status" value="1"/>
</dbReference>
<dbReference type="InterPro" id="IPR004045">
    <property type="entry name" value="Glutathione_S-Trfase_N"/>
</dbReference>
<dbReference type="SFLD" id="SFLDG01150">
    <property type="entry name" value="Main.1:_Beta-like"/>
    <property type="match status" value="1"/>
</dbReference>
<dbReference type="FunFam" id="3.40.30.10:FF:000039">
    <property type="entry name" value="Glutathione S-transferase domain"/>
    <property type="match status" value="1"/>
</dbReference>
<protein>
    <submittedName>
        <fullName evidence="5">Glutathione S-transferase</fullName>
    </submittedName>
</protein>
<dbReference type="EMBL" id="NEVL01000005">
    <property type="protein sequence ID" value="OZI29331.1"/>
    <property type="molecule type" value="Genomic_DNA"/>
</dbReference>
<name>A0A261RWQ1_9BORD</name>
<evidence type="ECO:0000256" key="2">
    <source>
        <dbReference type="ARBA" id="ARBA00022679"/>
    </source>
</evidence>
<dbReference type="InterPro" id="IPR036249">
    <property type="entry name" value="Thioredoxin-like_sf"/>
</dbReference>
<dbReference type="SUPFAM" id="SSF52833">
    <property type="entry name" value="Thioredoxin-like"/>
    <property type="match status" value="1"/>
</dbReference>
<dbReference type="Proteomes" id="UP000217005">
    <property type="component" value="Unassembled WGS sequence"/>
</dbReference>
<dbReference type="InterPro" id="IPR010987">
    <property type="entry name" value="Glutathione-S-Trfase_C-like"/>
</dbReference>
<dbReference type="AlphaFoldDB" id="A0A261RWQ1"/>
<organism evidence="5 6">
    <name type="scientific">Bordetella genomosp. 1</name>
    <dbReference type="NCBI Taxonomy" id="1395607"/>
    <lineage>
        <taxon>Bacteria</taxon>
        <taxon>Pseudomonadati</taxon>
        <taxon>Pseudomonadota</taxon>
        <taxon>Betaproteobacteria</taxon>
        <taxon>Burkholderiales</taxon>
        <taxon>Alcaligenaceae</taxon>
        <taxon>Bordetella</taxon>
    </lineage>
</organism>
<dbReference type="SFLD" id="SFLDS00019">
    <property type="entry name" value="Glutathione_Transferase_(cytos"/>
    <property type="match status" value="1"/>
</dbReference>
<feature type="domain" description="GST N-terminal" evidence="3">
    <location>
        <begin position="1"/>
        <end position="81"/>
    </location>
</feature>
<comment type="caution">
    <text evidence="5">The sequence shown here is derived from an EMBL/GenBank/DDBJ whole genome shotgun (WGS) entry which is preliminary data.</text>
</comment>